<feature type="region of interest" description="Disordered" evidence="3">
    <location>
        <begin position="22"/>
        <end position="78"/>
    </location>
</feature>
<gene>
    <name evidence="6" type="ORF">WJX75_005101</name>
</gene>
<feature type="domain" description="4'-phosphopantetheinyl transferase" evidence="4">
    <location>
        <begin position="197"/>
        <end position="316"/>
    </location>
</feature>
<dbReference type="Gene3D" id="3.90.470.20">
    <property type="entry name" value="4'-phosphopantetheinyl transferase domain"/>
    <property type="match status" value="2"/>
</dbReference>
<dbReference type="InterPro" id="IPR050559">
    <property type="entry name" value="P-Pant_transferase_sf"/>
</dbReference>
<evidence type="ECO:0000313" key="7">
    <source>
        <dbReference type="Proteomes" id="UP001491310"/>
    </source>
</evidence>
<dbReference type="InterPro" id="IPR037143">
    <property type="entry name" value="4-PPantetheinyl_Trfase_dom_sf"/>
</dbReference>
<sequence>MLATDDIADARAVISHTSDISKGSAGAIEGDGDCSNDATVVDDSPPSPITPSPRQTNGIWQRPAQVGTDSTGQASTSDSNEHRIRLRWAINIKIWSPWDDEWFFLLDMLPEAEQKEVESFKFKEDQKRALVSRLMQRQCVAVALGIPWEKVLIKRTKGRKPFVINKGLDKTHAPNFNFNVSHEGDYVVLASEPISICGVDVAAPQQLRARGSQQKMTISQLKSIFDKQFTPYEWASIDNAGSADEAKEAMFRRLWSLKEALVKARGDGLGFDLSKAEFHFEDGIRSDTATVWIEGKQQTRWRFFLQELTDGHWVSVARGPPENIVDAWREFTGTLQEPDIPGAKFQEALEAPNPAFQMLNIADIIPQRLLDDYADAVGNA</sequence>
<dbReference type="EC" id="2.7.8.7" evidence="1"/>
<dbReference type="InterPro" id="IPR008278">
    <property type="entry name" value="4-PPantetheinyl_Trfase_dom"/>
</dbReference>
<dbReference type="Proteomes" id="UP001491310">
    <property type="component" value="Unassembled WGS sequence"/>
</dbReference>
<dbReference type="SUPFAM" id="SSF56214">
    <property type="entry name" value="4'-phosphopantetheinyl transferase"/>
    <property type="match status" value="2"/>
</dbReference>
<reference evidence="6 7" key="1">
    <citation type="journal article" date="2024" name="Nat. Commun.">
        <title>Phylogenomics reveals the evolutionary origins of lichenization in chlorophyte algae.</title>
        <authorList>
            <person name="Puginier C."/>
            <person name="Libourel C."/>
            <person name="Otte J."/>
            <person name="Skaloud P."/>
            <person name="Haon M."/>
            <person name="Grisel S."/>
            <person name="Petersen M."/>
            <person name="Berrin J.G."/>
            <person name="Delaux P.M."/>
            <person name="Dal Grande F."/>
            <person name="Keller J."/>
        </authorList>
    </citation>
    <scope>NUCLEOTIDE SEQUENCE [LARGE SCALE GENOMIC DNA]</scope>
    <source>
        <strain evidence="6 7">SAG 216-7</strain>
    </source>
</reference>
<dbReference type="InterPro" id="IPR055066">
    <property type="entry name" value="AASDHPPT_N"/>
</dbReference>
<dbReference type="Pfam" id="PF22624">
    <property type="entry name" value="AASDHPPT_N"/>
    <property type="match status" value="1"/>
</dbReference>
<accession>A0ABR2Z4C2</accession>
<feature type="domain" description="4'-phosphopantetheinyl transferase N-terminal" evidence="5">
    <location>
        <begin position="95"/>
        <end position="193"/>
    </location>
</feature>
<evidence type="ECO:0000256" key="2">
    <source>
        <dbReference type="ARBA" id="ARBA00022679"/>
    </source>
</evidence>
<evidence type="ECO:0000313" key="6">
    <source>
        <dbReference type="EMBL" id="KAK9918576.1"/>
    </source>
</evidence>
<dbReference type="PANTHER" id="PTHR12215:SF10">
    <property type="entry name" value="L-AMINOADIPATE-SEMIALDEHYDE DEHYDROGENASE-PHOSPHOPANTETHEINYL TRANSFERASE"/>
    <property type="match status" value="1"/>
</dbReference>
<name>A0ABR2Z4C2_9CHLO</name>
<comment type="caution">
    <text evidence="6">The sequence shown here is derived from an EMBL/GenBank/DDBJ whole genome shotgun (WGS) entry which is preliminary data.</text>
</comment>
<organism evidence="6 7">
    <name type="scientific">Coccomyxa subellipsoidea</name>
    <dbReference type="NCBI Taxonomy" id="248742"/>
    <lineage>
        <taxon>Eukaryota</taxon>
        <taxon>Viridiplantae</taxon>
        <taxon>Chlorophyta</taxon>
        <taxon>core chlorophytes</taxon>
        <taxon>Trebouxiophyceae</taxon>
        <taxon>Trebouxiophyceae incertae sedis</taxon>
        <taxon>Coccomyxaceae</taxon>
        <taxon>Coccomyxa</taxon>
    </lineage>
</organism>
<protein>
    <recommendedName>
        <fullName evidence="1">holo-[acyl-carrier-protein] synthase</fullName>
        <ecNumber evidence="1">2.7.8.7</ecNumber>
    </recommendedName>
</protein>
<keyword evidence="7" id="KW-1185">Reference proteome</keyword>
<dbReference type="Pfam" id="PF01648">
    <property type="entry name" value="ACPS"/>
    <property type="match status" value="1"/>
</dbReference>
<evidence type="ECO:0000256" key="1">
    <source>
        <dbReference type="ARBA" id="ARBA00013172"/>
    </source>
</evidence>
<dbReference type="EMBL" id="JALJOT010000001">
    <property type="protein sequence ID" value="KAK9918576.1"/>
    <property type="molecule type" value="Genomic_DNA"/>
</dbReference>
<proteinExistence type="predicted"/>
<evidence type="ECO:0000256" key="3">
    <source>
        <dbReference type="SAM" id="MobiDB-lite"/>
    </source>
</evidence>
<dbReference type="PANTHER" id="PTHR12215">
    <property type="entry name" value="PHOSPHOPANTETHEINE TRANSFERASE"/>
    <property type="match status" value="1"/>
</dbReference>
<keyword evidence="2" id="KW-0808">Transferase</keyword>
<evidence type="ECO:0000259" key="5">
    <source>
        <dbReference type="Pfam" id="PF22624"/>
    </source>
</evidence>
<evidence type="ECO:0000259" key="4">
    <source>
        <dbReference type="Pfam" id="PF01648"/>
    </source>
</evidence>
<feature type="compositionally biased region" description="Polar residues" evidence="3">
    <location>
        <begin position="67"/>
        <end position="78"/>
    </location>
</feature>